<dbReference type="PANTHER" id="PTHR10183">
    <property type="entry name" value="CALPAIN"/>
    <property type="match status" value="1"/>
</dbReference>
<dbReference type="STRING" id="29170.A0A368H1C0"/>
<keyword evidence="5" id="KW-1185">Reference proteome</keyword>
<comment type="caution">
    <text evidence="4">The sequence shown here is derived from an EMBL/GenBank/DDBJ whole genome shotgun (WGS) entry which is preliminary data.</text>
</comment>
<comment type="similarity">
    <text evidence="1">Belongs to the peptidase C2 family.</text>
</comment>
<protein>
    <submittedName>
        <fullName evidence="4">Calpain large subunit, domain III</fullName>
    </submittedName>
</protein>
<gene>
    <name evidence="4" type="ORF">ANCCAN_03434</name>
</gene>
<dbReference type="SMART" id="SM00720">
    <property type="entry name" value="calpain_III"/>
    <property type="match status" value="1"/>
</dbReference>
<dbReference type="InterPro" id="IPR022684">
    <property type="entry name" value="Calpain_cysteine_protease"/>
</dbReference>
<dbReference type="GO" id="GO:0005737">
    <property type="term" value="C:cytoplasm"/>
    <property type="evidence" value="ECO:0007669"/>
    <property type="project" value="TreeGrafter"/>
</dbReference>
<dbReference type="GO" id="GO:0004198">
    <property type="term" value="F:calcium-dependent cysteine-type endopeptidase activity"/>
    <property type="evidence" value="ECO:0007669"/>
    <property type="project" value="InterPro"/>
</dbReference>
<dbReference type="GO" id="GO:0006508">
    <property type="term" value="P:proteolysis"/>
    <property type="evidence" value="ECO:0007669"/>
    <property type="project" value="InterPro"/>
</dbReference>
<evidence type="ECO:0000313" key="4">
    <source>
        <dbReference type="EMBL" id="RCN50411.1"/>
    </source>
</evidence>
<accession>A0A368H1C0</accession>
<feature type="domain" description="Peptidase C2 calpain" evidence="3">
    <location>
        <begin position="41"/>
        <end position="159"/>
    </location>
</feature>
<dbReference type="PANTHER" id="PTHR10183:SF433">
    <property type="entry name" value="CALPAIN-A-RELATED"/>
    <property type="match status" value="1"/>
</dbReference>
<evidence type="ECO:0000313" key="5">
    <source>
        <dbReference type="Proteomes" id="UP000252519"/>
    </source>
</evidence>
<proteinExistence type="inferred from homology"/>
<dbReference type="InterPro" id="IPR022683">
    <property type="entry name" value="Calpain_III"/>
</dbReference>
<dbReference type="Gene3D" id="2.60.120.380">
    <property type="match status" value="1"/>
</dbReference>
<evidence type="ECO:0000259" key="3">
    <source>
        <dbReference type="SMART" id="SM00720"/>
    </source>
</evidence>
<organism evidence="4 5">
    <name type="scientific">Ancylostoma caninum</name>
    <name type="common">Dog hookworm</name>
    <dbReference type="NCBI Taxonomy" id="29170"/>
    <lineage>
        <taxon>Eukaryota</taxon>
        <taxon>Metazoa</taxon>
        <taxon>Ecdysozoa</taxon>
        <taxon>Nematoda</taxon>
        <taxon>Chromadorea</taxon>
        <taxon>Rhabditida</taxon>
        <taxon>Rhabditina</taxon>
        <taxon>Rhabditomorpha</taxon>
        <taxon>Strongyloidea</taxon>
        <taxon>Ancylostomatidae</taxon>
        <taxon>Ancylostomatinae</taxon>
        <taxon>Ancylostoma</taxon>
    </lineage>
</organism>
<feature type="compositionally biased region" description="Basic and acidic residues" evidence="2">
    <location>
        <begin position="43"/>
        <end position="53"/>
    </location>
</feature>
<sequence length="167" mass="19005">MSFVDFCENFQELELCHLSADVMNEISEMTGLEVTKLPKHQWEEQAHHGEWSTEKGTAGGSRQYPDSYAQNPQFEANFIVTEDSVGQDGKCTVIVAVLQKHRREMLTIGEGSLSIGFSVYEVNACLNVYLIVIEFQDCKQNIESNFELYQYSSEQKDGTKEHLQPNL</sequence>
<dbReference type="InterPro" id="IPR036213">
    <property type="entry name" value="Calpain_III_sf"/>
</dbReference>
<evidence type="ECO:0000256" key="2">
    <source>
        <dbReference type="SAM" id="MobiDB-lite"/>
    </source>
</evidence>
<dbReference type="EMBL" id="JOJR01000023">
    <property type="protein sequence ID" value="RCN50411.1"/>
    <property type="molecule type" value="Genomic_DNA"/>
</dbReference>
<dbReference type="SUPFAM" id="SSF49758">
    <property type="entry name" value="Calpain large subunit, middle domain (domain III)"/>
    <property type="match status" value="1"/>
</dbReference>
<feature type="region of interest" description="Disordered" evidence="2">
    <location>
        <begin position="43"/>
        <end position="63"/>
    </location>
</feature>
<dbReference type="InterPro" id="IPR022682">
    <property type="entry name" value="Calpain_domain_III"/>
</dbReference>
<dbReference type="Proteomes" id="UP000252519">
    <property type="component" value="Unassembled WGS sequence"/>
</dbReference>
<dbReference type="AlphaFoldDB" id="A0A368H1C0"/>
<evidence type="ECO:0000256" key="1">
    <source>
        <dbReference type="ARBA" id="ARBA00007623"/>
    </source>
</evidence>
<dbReference type="Pfam" id="PF01067">
    <property type="entry name" value="Calpain_III"/>
    <property type="match status" value="1"/>
</dbReference>
<name>A0A368H1C0_ANCCA</name>
<dbReference type="OrthoDB" id="424753at2759"/>
<reference evidence="4 5" key="1">
    <citation type="submission" date="2014-10" db="EMBL/GenBank/DDBJ databases">
        <title>Draft genome of the hookworm Ancylostoma caninum.</title>
        <authorList>
            <person name="Mitreva M."/>
        </authorList>
    </citation>
    <scope>NUCLEOTIDE SEQUENCE [LARGE SCALE GENOMIC DNA]</scope>
    <source>
        <strain evidence="4 5">Baltimore</strain>
    </source>
</reference>